<evidence type="ECO:0000259" key="2">
    <source>
        <dbReference type="Pfam" id="PF10728"/>
    </source>
</evidence>
<dbReference type="InterPro" id="IPR036291">
    <property type="entry name" value="NAD(P)-bd_dom_sf"/>
</dbReference>
<dbReference type="Pfam" id="PF10728">
    <property type="entry name" value="DUF2520"/>
    <property type="match status" value="1"/>
</dbReference>
<dbReference type="RefSeq" id="WP_245952940.1">
    <property type="nucleotide sequence ID" value="NZ_OX579588.1"/>
</dbReference>
<evidence type="ECO:0000313" key="3">
    <source>
        <dbReference type="EMBL" id="SZD72924.1"/>
    </source>
</evidence>
<dbReference type="SUPFAM" id="SSF51735">
    <property type="entry name" value="NAD(P)-binding Rossmann-fold domains"/>
    <property type="match status" value="1"/>
</dbReference>
<dbReference type="InterPro" id="IPR037108">
    <property type="entry name" value="TM1727-like_C_sf"/>
</dbReference>
<dbReference type="PANTHER" id="PTHR40459">
    <property type="entry name" value="CONSERVED HYPOTHETICAL ALANINE AND LEUCINE RICH PROTEIN"/>
    <property type="match status" value="1"/>
</dbReference>
<dbReference type="AlphaFoldDB" id="A0A383TZ87"/>
<evidence type="ECO:0000259" key="1">
    <source>
        <dbReference type="Pfam" id="PF03807"/>
    </source>
</evidence>
<dbReference type="Gene3D" id="1.10.1040.20">
    <property type="entry name" value="ProC-like, C-terminal domain"/>
    <property type="match status" value="1"/>
</dbReference>
<dbReference type="SUPFAM" id="SSF48179">
    <property type="entry name" value="6-phosphogluconate dehydrogenase C-terminal domain-like"/>
    <property type="match status" value="1"/>
</dbReference>
<dbReference type="InterPro" id="IPR018931">
    <property type="entry name" value="DUF2520"/>
</dbReference>
<feature type="domain" description="Pyrroline-5-carboxylate reductase catalytic N-terminal" evidence="1">
    <location>
        <begin position="2"/>
        <end position="77"/>
    </location>
</feature>
<accession>A0A383TZ87</accession>
<feature type="domain" description="DUF2520" evidence="2">
    <location>
        <begin position="122"/>
        <end position="247"/>
    </location>
</feature>
<protein>
    <submittedName>
        <fullName evidence="3">Uncharacterized conserved protein</fullName>
    </submittedName>
</protein>
<dbReference type="InterPro" id="IPR028939">
    <property type="entry name" value="P5C_Rdtase_cat_N"/>
</dbReference>
<dbReference type="InterPro" id="IPR008927">
    <property type="entry name" value="6-PGluconate_DH-like_C_sf"/>
</dbReference>
<reference evidence="3 4" key="1">
    <citation type="submission" date="2018-09" db="EMBL/GenBank/DDBJ databases">
        <authorList>
            <consortium name="Pathogen Informatics"/>
        </authorList>
    </citation>
    <scope>NUCLEOTIDE SEQUENCE [LARGE SCALE GENOMIC DNA]</scope>
    <source>
        <strain evidence="3 4">OH-22767</strain>
    </source>
</reference>
<organism evidence="3 4">
    <name type="scientific">Candidatus Ornithobacterium hominis</name>
    <dbReference type="NCBI Taxonomy" id="2497989"/>
    <lineage>
        <taxon>Bacteria</taxon>
        <taxon>Pseudomonadati</taxon>
        <taxon>Bacteroidota</taxon>
        <taxon>Flavobacteriia</taxon>
        <taxon>Flavobacteriales</taxon>
        <taxon>Weeksellaceae</taxon>
        <taxon>Ornithobacterium</taxon>
    </lineage>
</organism>
<dbReference type="PANTHER" id="PTHR40459:SF1">
    <property type="entry name" value="CONSERVED HYPOTHETICAL ALANINE AND LEUCINE RICH PROTEIN"/>
    <property type="match status" value="1"/>
</dbReference>
<dbReference type="Proteomes" id="UP000262142">
    <property type="component" value="Unassembled WGS sequence"/>
</dbReference>
<name>A0A383TZ87_9FLAO</name>
<evidence type="ECO:0000313" key="4">
    <source>
        <dbReference type="Proteomes" id="UP000262142"/>
    </source>
</evidence>
<sequence length="252" mass="28589">MTISILGSGNVAHHLVRAMIQNTIQVKQIYNRSLDKAAELGEANHIEYTDDIKKLQRADVFIIATADDAIEELSQQIPFPDAIVAHTSGTSSIERLKGNFKKGVIYPLQTFSKDRYVKYDEIPFFIEAENPEILKALKNLAKKITHRVYELNSEKRKEIHLAAVFVCNFVNYLYGIGKDLVEKEGLPFSVLQALILETAEKIKELNPYEAQTGPAVRGDEKTIAQHLELLNDMPRKKAIYELLTKSIQEKYT</sequence>
<gene>
    <name evidence="3" type="ORF">SAMEA104719789_01039</name>
</gene>
<dbReference type="EMBL" id="UNSC01000004">
    <property type="protein sequence ID" value="SZD72924.1"/>
    <property type="molecule type" value="Genomic_DNA"/>
</dbReference>
<keyword evidence="4" id="KW-1185">Reference proteome</keyword>
<dbReference type="Pfam" id="PF03807">
    <property type="entry name" value="F420_oxidored"/>
    <property type="match status" value="1"/>
</dbReference>
<dbReference type="Gene3D" id="3.40.50.720">
    <property type="entry name" value="NAD(P)-binding Rossmann-like Domain"/>
    <property type="match status" value="1"/>
</dbReference>
<proteinExistence type="predicted"/>